<organism evidence="3 4">
    <name type="scientific">Candidatus Woesebacteria bacterium RIFCSPHIGHO2_12_FULL_41_24</name>
    <dbReference type="NCBI Taxonomy" id="1802510"/>
    <lineage>
        <taxon>Bacteria</taxon>
        <taxon>Candidatus Woeseibacteriota</taxon>
    </lineage>
</organism>
<dbReference type="EMBL" id="MGGW01000020">
    <property type="protein sequence ID" value="OGM53857.1"/>
    <property type="molecule type" value="Genomic_DNA"/>
</dbReference>
<dbReference type="InterPro" id="IPR050922">
    <property type="entry name" value="LytR/CpsA/Psr_CW_biosynth"/>
</dbReference>
<accession>A0A1F8AQ04</accession>
<evidence type="ECO:0000259" key="2">
    <source>
        <dbReference type="Pfam" id="PF03816"/>
    </source>
</evidence>
<dbReference type="PANTHER" id="PTHR33392:SF6">
    <property type="entry name" value="POLYISOPRENYL-TEICHOIC ACID--PEPTIDOGLYCAN TEICHOIC ACID TRANSFERASE TAGU"/>
    <property type="match status" value="1"/>
</dbReference>
<name>A0A1F8AQ04_9BACT</name>
<dbReference type="InterPro" id="IPR004474">
    <property type="entry name" value="LytR_CpsA_psr"/>
</dbReference>
<gene>
    <name evidence="3" type="ORF">A3E44_05570</name>
</gene>
<evidence type="ECO:0000256" key="1">
    <source>
        <dbReference type="ARBA" id="ARBA00006068"/>
    </source>
</evidence>
<dbReference type="Proteomes" id="UP000178603">
    <property type="component" value="Unassembled WGS sequence"/>
</dbReference>
<evidence type="ECO:0000313" key="4">
    <source>
        <dbReference type="Proteomes" id="UP000178603"/>
    </source>
</evidence>
<protein>
    <recommendedName>
        <fullName evidence="2">Cell envelope-related transcriptional attenuator domain-containing protein</fullName>
    </recommendedName>
</protein>
<evidence type="ECO:0000313" key="3">
    <source>
        <dbReference type="EMBL" id="OGM53857.1"/>
    </source>
</evidence>
<dbReference type="AlphaFoldDB" id="A0A1F8AQ04"/>
<feature type="domain" description="Cell envelope-related transcriptional attenuator" evidence="2">
    <location>
        <begin position="77"/>
        <end position="254"/>
    </location>
</feature>
<dbReference type="Pfam" id="PF03816">
    <property type="entry name" value="LytR_cpsA_psr"/>
    <property type="match status" value="1"/>
</dbReference>
<dbReference type="PANTHER" id="PTHR33392">
    <property type="entry name" value="POLYISOPRENYL-TEICHOIC ACID--PEPTIDOGLYCAN TEICHOIC ACID TRANSFERASE TAGU"/>
    <property type="match status" value="1"/>
</dbReference>
<dbReference type="Gene3D" id="3.40.630.190">
    <property type="entry name" value="LCP protein"/>
    <property type="match status" value="1"/>
</dbReference>
<dbReference type="NCBIfam" id="TIGR00350">
    <property type="entry name" value="lytR_cpsA_psr"/>
    <property type="match status" value="1"/>
</dbReference>
<sequence length="341" mass="37623">MTKKKKIILIGATVALFLILLTGSYLFAKISNSLVPSKPELIPVTSDIFEKTEKQKRPVNVLLLGYGGEGHSGGNLSDVIILISIDKETKKVLITSIPRDLWINDFKINNAYATGGGPLIKSVVSTMIDMPVDYFASVDFGGFVEIIDIMGGIEVNVPVTFDDYFYPVKGLENDTCGFSGEEIAKFHEEFSGFELEKQFTCRYEHLHFDQGKNTMDGLTALKFVRSRHSDSYGGDFARSLRQFDVLAAIKNKLISLGVLTNANNIIDKLSESVKTDIDKQLIVELTALKFDPDQYSINTLNLSTDNVLSNSKGPGGQFILVPKAGNANFSQIRAQIKESLF</sequence>
<reference evidence="3 4" key="1">
    <citation type="journal article" date="2016" name="Nat. Commun.">
        <title>Thousands of microbial genomes shed light on interconnected biogeochemical processes in an aquifer system.</title>
        <authorList>
            <person name="Anantharaman K."/>
            <person name="Brown C.T."/>
            <person name="Hug L.A."/>
            <person name="Sharon I."/>
            <person name="Castelle C.J."/>
            <person name="Probst A.J."/>
            <person name="Thomas B.C."/>
            <person name="Singh A."/>
            <person name="Wilkins M.J."/>
            <person name="Karaoz U."/>
            <person name="Brodie E.L."/>
            <person name="Williams K.H."/>
            <person name="Hubbard S.S."/>
            <person name="Banfield J.F."/>
        </authorList>
    </citation>
    <scope>NUCLEOTIDE SEQUENCE [LARGE SCALE GENOMIC DNA]</scope>
</reference>
<comment type="caution">
    <text evidence="3">The sequence shown here is derived from an EMBL/GenBank/DDBJ whole genome shotgun (WGS) entry which is preliminary data.</text>
</comment>
<proteinExistence type="inferred from homology"/>
<comment type="similarity">
    <text evidence="1">Belongs to the LytR/CpsA/Psr (LCP) family.</text>
</comment>